<organism evidence="3 4">
    <name type="scientific">Roseicitreum antarcticum</name>
    <dbReference type="NCBI Taxonomy" id="564137"/>
    <lineage>
        <taxon>Bacteria</taxon>
        <taxon>Pseudomonadati</taxon>
        <taxon>Pseudomonadota</taxon>
        <taxon>Alphaproteobacteria</taxon>
        <taxon>Rhodobacterales</taxon>
        <taxon>Paracoccaceae</taxon>
        <taxon>Roseicitreum</taxon>
    </lineage>
</organism>
<dbReference type="Pfam" id="PF00188">
    <property type="entry name" value="CAP"/>
    <property type="match status" value="1"/>
</dbReference>
<dbReference type="InterPro" id="IPR014044">
    <property type="entry name" value="CAP_dom"/>
</dbReference>
<dbReference type="PANTHER" id="PTHR31157">
    <property type="entry name" value="SCP DOMAIN-CONTAINING PROTEIN"/>
    <property type="match status" value="1"/>
</dbReference>
<evidence type="ECO:0000313" key="3">
    <source>
        <dbReference type="EMBL" id="SDX51952.1"/>
    </source>
</evidence>
<gene>
    <name evidence="3" type="ORF">SAMN04488238_109116</name>
</gene>
<protein>
    <submittedName>
        <fullName evidence="3">Uncharacterized conserved protein YkwD, contains CAP (CSP/antigen 5/PR1) domain</fullName>
    </submittedName>
</protein>
<accession>A0A1H3CCM8</accession>
<name>A0A1H3CCM8_9RHOB</name>
<dbReference type="PANTHER" id="PTHR31157:SF1">
    <property type="entry name" value="SCP DOMAIN-CONTAINING PROTEIN"/>
    <property type="match status" value="1"/>
</dbReference>
<feature type="domain" description="SCP" evidence="2">
    <location>
        <begin position="51"/>
        <end position="165"/>
    </location>
</feature>
<evidence type="ECO:0000256" key="1">
    <source>
        <dbReference type="SAM" id="SignalP"/>
    </source>
</evidence>
<dbReference type="STRING" id="564137.SAMN04488238_109116"/>
<dbReference type="OrthoDB" id="9811255at2"/>
<dbReference type="EMBL" id="FNOM01000009">
    <property type="protein sequence ID" value="SDX51952.1"/>
    <property type="molecule type" value="Genomic_DNA"/>
</dbReference>
<dbReference type="Proteomes" id="UP000198539">
    <property type="component" value="Unassembled WGS sequence"/>
</dbReference>
<keyword evidence="1" id="KW-0732">Signal</keyword>
<feature type="signal peptide" evidence="1">
    <location>
        <begin position="1"/>
        <end position="34"/>
    </location>
</feature>
<keyword evidence="4" id="KW-1185">Reference proteome</keyword>
<sequence length="172" mass="18976">MSARFFSALRHPPQMAFFRMALAMLIALAPPQIAAACTPEGFGQMAQELVARTNMDRARAGLPPLLLSPELTSVAHQHACDMHQQRYFSHTDRRGAGAPQRVHEAGIRSCWTGENIAMGQSSVAQVHRNWMASPGHRDNILRQDYAFIGIGISGPSNGRGRKRWVTIFAQPC</sequence>
<dbReference type="SUPFAM" id="SSF55797">
    <property type="entry name" value="PR-1-like"/>
    <property type="match status" value="1"/>
</dbReference>
<dbReference type="InterPro" id="IPR035940">
    <property type="entry name" value="CAP_sf"/>
</dbReference>
<evidence type="ECO:0000259" key="2">
    <source>
        <dbReference type="Pfam" id="PF00188"/>
    </source>
</evidence>
<reference evidence="3 4" key="1">
    <citation type="submission" date="2016-10" db="EMBL/GenBank/DDBJ databases">
        <authorList>
            <person name="de Groot N.N."/>
        </authorList>
    </citation>
    <scope>NUCLEOTIDE SEQUENCE [LARGE SCALE GENOMIC DNA]</scope>
    <source>
        <strain evidence="3 4">CGMCC 1.8894</strain>
    </source>
</reference>
<evidence type="ECO:0000313" key="4">
    <source>
        <dbReference type="Proteomes" id="UP000198539"/>
    </source>
</evidence>
<dbReference type="CDD" id="cd05379">
    <property type="entry name" value="CAP_bacterial"/>
    <property type="match status" value="1"/>
</dbReference>
<dbReference type="AlphaFoldDB" id="A0A1H3CCM8"/>
<dbReference type="Gene3D" id="3.40.33.10">
    <property type="entry name" value="CAP"/>
    <property type="match status" value="1"/>
</dbReference>
<feature type="chain" id="PRO_5011759454" evidence="1">
    <location>
        <begin position="35"/>
        <end position="172"/>
    </location>
</feature>
<proteinExistence type="predicted"/>